<gene>
    <name evidence="3" type="ORF">H9865_06975</name>
</gene>
<dbReference type="EMBL" id="DXFW01000020">
    <property type="protein sequence ID" value="HIX05828.1"/>
    <property type="molecule type" value="Genomic_DNA"/>
</dbReference>
<organism evidence="3 4">
    <name type="scientific">Candidatus Allofournierella pullicola</name>
    <dbReference type="NCBI Taxonomy" id="2838596"/>
    <lineage>
        <taxon>Bacteria</taxon>
        <taxon>Bacillati</taxon>
        <taxon>Bacillota</taxon>
        <taxon>Clostridia</taxon>
        <taxon>Eubacteriales</taxon>
        <taxon>Oscillospiraceae</taxon>
        <taxon>Allofournierella</taxon>
    </lineage>
</organism>
<dbReference type="Proteomes" id="UP000824193">
    <property type="component" value="Unassembled WGS sequence"/>
</dbReference>
<accession>A0A9D2ADK3</accession>
<proteinExistence type="predicted"/>
<name>A0A9D2ADK3_9FIRM</name>
<feature type="compositionally biased region" description="Basic and acidic residues" evidence="2">
    <location>
        <begin position="289"/>
        <end position="299"/>
    </location>
</feature>
<feature type="region of interest" description="Disordered" evidence="2">
    <location>
        <begin position="144"/>
        <end position="225"/>
    </location>
</feature>
<sequence>MADKPTPGEFKTSLMGFQKAQVLAYIDELSAKALESQKQQEEAAEALRKELENAKADNDVLLEKTKEVCDRLTSEEKRAGEAESRARAISEQLLHMEETANGYKSRLFTKEQETVVLRADNARLTEQLEQQHRQLEQALADLEAARAEGEEKARQGREELERQRGAFEEEKQAGLRQMEEEKEAARLQMEQQRQAAERQLELEKARFDQTRRTQQESARQSAQQMADTVLLLRSQLEQVDRQIAEAAERLQRATGAIYTALGETEQNLVTLGAQAESFPKPLSPQPEQPKAHPRPERDKRPPRRPARRRTVSESLLDLLERALKE</sequence>
<feature type="region of interest" description="Disordered" evidence="2">
    <location>
        <begin position="270"/>
        <end position="314"/>
    </location>
</feature>
<feature type="coiled-coil region" evidence="1">
    <location>
        <begin position="26"/>
        <end position="64"/>
    </location>
</feature>
<evidence type="ECO:0000256" key="2">
    <source>
        <dbReference type="SAM" id="MobiDB-lite"/>
    </source>
</evidence>
<reference evidence="3" key="1">
    <citation type="journal article" date="2021" name="PeerJ">
        <title>Extensive microbial diversity within the chicken gut microbiome revealed by metagenomics and culture.</title>
        <authorList>
            <person name="Gilroy R."/>
            <person name="Ravi A."/>
            <person name="Getino M."/>
            <person name="Pursley I."/>
            <person name="Horton D.L."/>
            <person name="Alikhan N.F."/>
            <person name="Baker D."/>
            <person name="Gharbi K."/>
            <person name="Hall N."/>
            <person name="Watson M."/>
            <person name="Adriaenssens E.M."/>
            <person name="Foster-Nyarko E."/>
            <person name="Jarju S."/>
            <person name="Secka A."/>
            <person name="Antonio M."/>
            <person name="Oren A."/>
            <person name="Chaudhuri R.R."/>
            <person name="La Ragione R."/>
            <person name="Hildebrand F."/>
            <person name="Pallen M.J."/>
        </authorList>
    </citation>
    <scope>NUCLEOTIDE SEQUENCE</scope>
    <source>
        <strain evidence="3">2239</strain>
    </source>
</reference>
<reference evidence="3" key="2">
    <citation type="submission" date="2021-04" db="EMBL/GenBank/DDBJ databases">
        <authorList>
            <person name="Gilroy R."/>
        </authorList>
    </citation>
    <scope>NUCLEOTIDE SEQUENCE</scope>
    <source>
        <strain evidence="3">2239</strain>
    </source>
</reference>
<dbReference type="AlphaFoldDB" id="A0A9D2ADK3"/>
<feature type="compositionally biased region" description="Basic and acidic residues" evidence="2">
    <location>
        <begin position="144"/>
        <end position="185"/>
    </location>
</feature>
<evidence type="ECO:0000313" key="3">
    <source>
        <dbReference type="EMBL" id="HIX05828.1"/>
    </source>
</evidence>
<evidence type="ECO:0000256" key="1">
    <source>
        <dbReference type="SAM" id="Coils"/>
    </source>
</evidence>
<comment type="caution">
    <text evidence="3">The sequence shown here is derived from an EMBL/GenBank/DDBJ whole genome shotgun (WGS) entry which is preliminary data.</text>
</comment>
<keyword evidence="1" id="KW-0175">Coiled coil</keyword>
<feature type="compositionally biased region" description="Polar residues" evidence="2">
    <location>
        <begin position="215"/>
        <end position="225"/>
    </location>
</feature>
<evidence type="ECO:0000313" key="4">
    <source>
        <dbReference type="Proteomes" id="UP000824193"/>
    </source>
</evidence>
<protein>
    <submittedName>
        <fullName evidence="3">Uncharacterized protein</fullName>
    </submittedName>
</protein>
<feature type="compositionally biased region" description="Basic and acidic residues" evidence="2">
    <location>
        <begin position="195"/>
        <end position="214"/>
    </location>
</feature>
<feature type="compositionally biased region" description="Basic residues" evidence="2">
    <location>
        <begin position="300"/>
        <end position="309"/>
    </location>
</feature>